<dbReference type="InterPro" id="IPR036866">
    <property type="entry name" value="RibonucZ/Hydroxyglut_hydro"/>
</dbReference>
<dbReference type="CDD" id="cd07731">
    <property type="entry name" value="ComA-like_MBL-fold"/>
    <property type="match status" value="1"/>
</dbReference>
<keyword evidence="4" id="KW-1185">Reference proteome</keyword>
<sequence>MQHCRYILLLTFLFLHLFSHVSAAPDDSLVVHFIDVGQGDSTLIEYRGQTMLIDGGRRDAGEKVVTYLKKSGIEHLDYVVASHPDADHVGGLIEVLREVEVEHVLDSGKEHTTDTYIEYLKLVEEREIPFDIVNHGETIDFAPPVEMQALNALSESEERNESSIVFKITHGEIDFLLASDATKDNEMRMVNEFDVEAEILKVGHHGSKTSTSMDFLRKVQPETAILTYGENEFGHPTRRVVSRLNRIGATIYSTYEHGDIVVTADTNSYNIETEKWYAIYDRCREASELIPSCGM</sequence>
<accession>A0A1I2DPC4</accession>
<keyword evidence="1" id="KW-0732">Signal</keyword>
<dbReference type="PANTHER" id="PTHR30619:SF7">
    <property type="entry name" value="BETA-LACTAMASE DOMAIN PROTEIN"/>
    <property type="match status" value="1"/>
</dbReference>
<dbReference type="InterPro" id="IPR001279">
    <property type="entry name" value="Metallo-B-lactamas"/>
</dbReference>
<feature type="chain" id="PRO_5011469746" evidence="1">
    <location>
        <begin position="24"/>
        <end position="295"/>
    </location>
</feature>
<dbReference type="Pfam" id="PF00753">
    <property type="entry name" value="Lactamase_B"/>
    <property type="match status" value="1"/>
</dbReference>
<name>A0A1I2DPC4_9BACI</name>
<protein>
    <submittedName>
        <fullName evidence="3">Metal-dependent hydrolase, beta-lactamase superfamily II</fullName>
    </submittedName>
</protein>
<feature type="domain" description="Metallo-beta-lactamase" evidence="2">
    <location>
        <begin position="38"/>
        <end position="228"/>
    </location>
</feature>
<evidence type="ECO:0000256" key="1">
    <source>
        <dbReference type="SAM" id="SignalP"/>
    </source>
</evidence>
<feature type="signal peptide" evidence="1">
    <location>
        <begin position="1"/>
        <end position="23"/>
    </location>
</feature>
<evidence type="ECO:0000259" key="2">
    <source>
        <dbReference type="SMART" id="SM00849"/>
    </source>
</evidence>
<dbReference type="SMART" id="SM00849">
    <property type="entry name" value="Lactamase_B"/>
    <property type="match status" value="1"/>
</dbReference>
<dbReference type="STRING" id="930128.SAMN05192532_104197"/>
<dbReference type="InterPro" id="IPR052159">
    <property type="entry name" value="Competence_DNA_uptake"/>
</dbReference>
<dbReference type="OrthoDB" id="9761531at2"/>
<gene>
    <name evidence="3" type="ORF">SAMN05192532_104197</name>
</gene>
<evidence type="ECO:0000313" key="3">
    <source>
        <dbReference type="EMBL" id="SFE82181.1"/>
    </source>
</evidence>
<organism evidence="3 4">
    <name type="scientific">Alteribacillus iranensis</name>
    <dbReference type="NCBI Taxonomy" id="930128"/>
    <lineage>
        <taxon>Bacteria</taxon>
        <taxon>Bacillati</taxon>
        <taxon>Bacillota</taxon>
        <taxon>Bacilli</taxon>
        <taxon>Bacillales</taxon>
        <taxon>Bacillaceae</taxon>
        <taxon>Alteribacillus</taxon>
    </lineage>
</organism>
<dbReference type="EMBL" id="FONT01000004">
    <property type="protein sequence ID" value="SFE82181.1"/>
    <property type="molecule type" value="Genomic_DNA"/>
</dbReference>
<keyword evidence="3" id="KW-0378">Hydrolase</keyword>
<dbReference type="PANTHER" id="PTHR30619">
    <property type="entry name" value="DNA INTERNALIZATION/COMPETENCE PROTEIN COMEC/REC2"/>
    <property type="match status" value="1"/>
</dbReference>
<reference evidence="3 4" key="1">
    <citation type="submission" date="2016-10" db="EMBL/GenBank/DDBJ databases">
        <authorList>
            <person name="de Groot N.N."/>
        </authorList>
    </citation>
    <scope>NUCLEOTIDE SEQUENCE [LARGE SCALE GENOMIC DNA]</scope>
    <source>
        <strain evidence="3 4">DSM 23995</strain>
    </source>
</reference>
<dbReference type="InterPro" id="IPR035681">
    <property type="entry name" value="ComA-like_MBL"/>
</dbReference>
<dbReference type="Proteomes" id="UP000199516">
    <property type="component" value="Unassembled WGS sequence"/>
</dbReference>
<proteinExistence type="predicted"/>
<dbReference type="RefSeq" id="WP_091661472.1">
    <property type="nucleotide sequence ID" value="NZ_FONT01000004.1"/>
</dbReference>
<evidence type="ECO:0000313" key="4">
    <source>
        <dbReference type="Proteomes" id="UP000199516"/>
    </source>
</evidence>
<dbReference type="GO" id="GO:0016787">
    <property type="term" value="F:hydrolase activity"/>
    <property type="evidence" value="ECO:0007669"/>
    <property type="project" value="UniProtKB-KW"/>
</dbReference>
<dbReference type="SUPFAM" id="SSF56281">
    <property type="entry name" value="Metallo-hydrolase/oxidoreductase"/>
    <property type="match status" value="1"/>
</dbReference>
<dbReference type="AlphaFoldDB" id="A0A1I2DPC4"/>
<dbReference type="Gene3D" id="3.60.15.10">
    <property type="entry name" value="Ribonuclease Z/Hydroxyacylglutathione hydrolase-like"/>
    <property type="match status" value="1"/>
</dbReference>